<feature type="region of interest" description="Disordered" evidence="1">
    <location>
        <begin position="1"/>
        <end position="31"/>
    </location>
</feature>
<proteinExistence type="predicted"/>
<comment type="caution">
    <text evidence="2">The sequence shown here is derived from an EMBL/GenBank/DDBJ whole genome shotgun (WGS) entry which is preliminary data.</text>
</comment>
<protein>
    <submittedName>
        <fullName evidence="2">Uncharacterized protein</fullName>
    </submittedName>
</protein>
<name>A0A7W5D367_9ACTN</name>
<feature type="compositionally biased region" description="Basic residues" evidence="1">
    <location>
        <begin position="13"/>
        <end position="31"/>
    </location>
</feature>
<reference evidence="2 3" key="1">
    <citation type="submission" date="2020-08" db="EMBL/GenBank/DDBJ databases">
        <title>Sequencing the genomes of 1000 actinobacteria strains.</title>
        <authorList>
            <person name="Klenk H.-P."/>
        </authorList>
    </citation>
    <scope>NUCLEOTIDE SEQUENCE [LARGE SCALE GENOMIC DNA]</scope>
    <source>
        <strain evidence="2 3">DSM 22242</strain>
    </source>
</reference>
<organism evidence="2 3">
    <name type="scientific">Parvibacter caecicola</name>
    <dbReference type="NCBI Taxonomy" id="747645"/>
    <lineage>
        <taxon>Bacteria</taxon>
        <taxon>Bacillati</taxon>
        <taxon>Actinomycetota</taxon>
        <taxon>Coriobacteriia</taxon>
        <taxon>Coriobacteriales</taxon>
        <taxon>Coriobacteriaceae</taxon>
        <taxon>Parvibacter</taxon>
    </lineage>
</organism>
<evidence type="ECO:0000256" key="1">
    <source>
        <dbReference type="SAM" id="MobiDB-lite"/>
    </source>
</evidence>
<dbReference type="Proteomes" id="UP000530850">
    <property type="component" value="Unassembled WGS sequence"/>
</dbReference>
<dbReference type="EMBL" id="JACHYA010000006">
    <property type="protein sequence ID" value="MBB3171875.1"/>
    <property type="molecule type" value="Genomic_DNA"/>
</dbReference>
<evidence type="ECO:0000313" key="2">
    <source>
        <dbReference type="EMBL" id="MBB3171875.1"/>
    </source>
</evidence>
<gene>
    <name evidence="2" type="ORF">FHR31_001706</name>
</gene>
<feature type="compositionally biased region" description="Gly residues" evidence="1">
    <location>
        <begin position="1"/>
        <end position="12"/>
    </location>
</feature>
<dbReference type="AlphaFoldDB" id="A0A7W5D367"/>
<evidence type="ECO:0000313" key="3">
    <source>
        <dbReference type="Proteomes" id="UP000530850"/>
    </source>
</evidence>
<sequence length="218" mass="23262">MRREGTGAGGAARRGRRVAVSKRFASRNRRGRRAGEVACSVAARAATPPASPLSPLLPKRPHCPSARISSQLLTCSHRIPRRPLHRPALRALAPIASVVRVIPPVARALVSPALRACPRACTARALASSALSVPQLCPHRSPLRLRCPSHRLSARPASPLPRVARIAARAVSALPARVARVGSPIAHALASLVQNRQFYAAERLLCTKLTFLYGLLAC</sequence>
<accession>A0A7W5D367</accession>